<dbReference type="PANTHER" id="PTHR32114">
    <property type="entry name" value="ABC TRANSPORTER ABCH.3"/>
    <property type="match status" value="1"/>
</dbReference>
<name>A0A6J5M5W8_9CAUD</name>
<proteinExistence type="predicted"/>
<dbReference type="EMBL" id="LR796380">
    <property type="protein sequence ID" value="CAB4140536.1"/>
    <property type="molecule type" value="Genomic_DNA"/>
</dbReference>
<organism evidence="3">
    <name type="scientific">uncultured Caudovirales phage</name>
    <dbReference type="NCBI Taxonomy" id="2100421"/>
    <lineage>
        <taxon>Viruses</taxon>
        <taxon>Duplodnaviria</taxon>
        <taxon>Heunggongvirae</taxon>
        <taxon>Uroviricota</taxon>
        <taxon>Caudoviricetes</taxon>
        <taxon>Peduoviridae</taxon>
        <taxon>Maltschvirus</taxon>
        <taxon>Maltschvirus maltsch</taxon>
    </lineage>
</organism>
<gene>
    <name evidence="3" type="ORF">UFOVP395_33</name>
</gene>
<evidence type="ECO:0000313" key="3">
    <source>
        <dbReference type="EMBL" id="CAB4140536.1"/>
    </source>
</evidence>
<dbReference type="SUPFAM" id="SSF52540">
    <property type="entry name" value="P-loop containing nucleoside triphosphate hydrolases"/>
    <property type="match status" value="1"/>
</dbReference>
<dbReference type="Gene3D" id="3.40.50.300">
    <property type="entry name" value="P-loop containing nucleotide triphosphate hydrolases"/>
    <property type="match status" value="2"/>
</dbReference>
<dbReference type="InterPro" id="IPR027417">
    <property type="entry name" value="P-loop_NTPase"/>
</dbReference>
<accession>A0A6J5M5W8</accession>
<dbReference type="GO" id="GO:0004519">
    <property type="term" value="F:endonuclease activity"/>
    <property type="evidence" value="ECO:0007669"/>
    <property type="project" value="UniProtKB-KW"/>
</dbReference>
<keyword evidence="3" id="KW-0378">Hydrolase</keyword>
<evidence type="ECO:0000259" key="2">
    <source>
        <dbReference type="Pfam" id="PF02463"/>
    </source>
</evidence>
<evidence type="ECO:0000256" key="1">
    <source>
        <dbReference type="SAM" id="Coils"/>
    </source>
</evidence>
<protein>
    <submittedName>
        <fullName evidence="3">Endonuclease subunit</fullName>
    </submittedName>
</protein>
<keyword evidence="1" id="KW-0175">Coiled coil</keyword>
<feature type="domain" description="RecF/RecN/SMC N-terminal" evidence="2">
    <location>
        <begin position="20"/>
        <end position="559"/>
    </location>
</feature>
<dbReference type="SUPFAM" id="SSF75712">
    <property type="entry name" value="Rad50 coiled-coil Zn hook"/>
    <property type="match status" value="1"/>
</dbReference>
<dbReference type="Pfam" id="PF02463">
    <property type="entry name" value="SMC_N"/>
    <property type="match status" value="1"/>
</dbReference>
<dbReference type="PANTHER" id="PTHR32114:SF2">
    <property type="entry name" value="ABC TRANSPORTER ABCH.3"/>
    <property type="match status" value="1"/>
</dbReference>
<feature type="coiled-coil region" evidence="1">
    <location>
        <begin position="191"/>
        <end position="218"/>
    </location>
</feature>
<feature type="coiled-coil region" evidence="1">
    <location>
        <begin position="359"/>
        <end position="408"/>
    </location>
</feature>
<keyword evidence="3" id="KW-0540">Nuclease</keyword>
<keyword evidence="3" id="KW-0255">Endonuclease</keyword>
<reference evidence="3" key="1">
    <citation type="submission" date="2020-04" db="EMBL/GenBank/DDBJ databases">
        <authorList>
            <person name="Chiriac C."/>
            <person name="Salcher M."/>
            <person name="Ghai R."/>
            <person name="Kavagutti S V."/>
        </authorList>
    </citation>
    <scope>NUCLEOTIDE SEQUENCE</scope>
</reference>
<sequence length="568" mass="64740">MIHFKAVRWKNFLSTGNIFTEVLLSSKGTTLIVGENGAGKSTILDAITFSLFGKTFRNINKPQLINTITRKELVAEIEFSIQSNHYKIVRGIKPNVFEVYCNGVLLNQSAEMRDYQEVLEKSILKINYKSFCQVVILGSASFVPFMQLPAAQRRSIIEDLLDLQVFTTMNTLLKEKVQDNANLLQVNDNERKIVEAKIKMVKEHLKEIQSKNEQFVREKMQAVKDVESKIDETTTARIDLIEQATALRQGAGNIDSIKKRLDKLKDLRSQMEVKTKLLAGEVEFFSNHDNCPTCKQSISSDFSCEIVDKRNTEISEISAGLEKLVATYNDNSDKLKDLLEIESQADDLLNKASHEALKIKLLNEQLSTLLRELKEAKKTAKETSDVKVVDLENELSVLSNSYNLLQEDKQVLFAASLLLKDGGIKTRIVNQYIPVINKLINKYLSEFDLFVEFNLDEQFNEVIKSRYRDQFSYASFSEGEKQKIDLAILFTWRAVAKLRNSLSTNLLILDEVFDSSLDGQSADDLLKILQNISKDSNVFIISHRDTLHDKFENTIKFVKTKSFSRIAE</sequence>
<dbReference type="InterPro" id="IPR003395">
    <property type="entry name" value="RecF/RecN/SMC_N"/>
</dbReference>